<comment type="caution">
    <text evidence="1">The sequence shown here is derived from an EMBL/GenBank/DDBJ whole genome shotgun (WGS) entry which is preliminary data.</text>
</comment>
<gene>
    <name evidence="1" type="ORF">HMPREF9474_01189</name>
</gene>
<sequence>MIINMERDPALSLYYLGAIIIEILSENPIFLLDDLYEEVKVKINQNIHIDFYYYALDWLFIQSLIELQERRVVYVNREIDCAQNGTL</sequence>
<dbReference type="HOGENOM" id="CLU_183600_0_1_9"/>
<name>E7GJU6_CLOS6</name>
<dbReference type="InterPro" id="IPR046897">
    <property type="entry name" value="ABC-3C_MC6"/>
</dbReference>
<dbReference type="Proteomes" id="UP000002970">
    <property type="component" value="Unassembled WGS sequence"/>
</dbReference>
<dbReference type="AlphaFoldDB" id="E7GJU6"/>
<evidence type="ECO:0000313" key="1">
    <source>
        <dbReference type="EMBL" id="EGA94840.1"/>
    </source>
</evidence>
<dbReference type="EMBL" id="ADLQ01000032">
    <property type="protein sequence ID" value="EGA94840.1"/>
    <property type="molecule type" value="Genomic_DNA"/>
</dbReference>
<organism evidence="1 2">
    <name type="scientific">Clostridium symbiosum (strain WAL-14163)</name>
    <dbReference type="NCBI Taxonomy" id="742740"/>
    <lineage>
        <taxon>Bacteria</taxon>
        <taxon>Bacillati</taxon>
        <taxon>Bacillota</taxon>
        <taxon>Clostridia</taxon>
        <taxon>Lachnospirales</taxon>
        <taxon>Lachnospiraceae</taxon>
        <taxon>Otoolea</taxon>
    </lineage>
</organism>
<dbReference type="STRING" id="1512.GCA_900049235_01300"/>
<reference evidence="1 2" key="1">
    <citation type="submission" date="2010-12" db="EMBL/GenBank/DDBJ databases">
        <title>The Genome Sequence of Clostridium symbiosum strain WAL-14163.</title>
        <authorList>
            <person name="Earl A."/>
            <person name="Ward D."/>
            <person name="Feldgarden M."/>
            <person name="Gevers D."/>
            <person name="Finegold S.M."/>
            <person name="Summanen P.H."/>
            <person name="Molitoris D.R."/>
            <person name="Vaisanen M.L."/>
            <person name="Daigneault M."/>
            <person name="Young S.K."/>
            <person name="Zeng Q."/>
            <person name="Gargeya S."/>
            <person name="Fitzgerald M."/>
            <person name="Haas B."/>
            <person name="Abouelleil A."/>
            <person name="Alvarado L."/>
            <person name="Arachchi H.M."/>
            <person name="Berlin A."/>
            <person name="Brown A."/>
            <person name="Chapman S.B."/>
            <person name="Chen Z."/>
            <person name="Dunbar C."/>
            <person name="Freedman E."/>
            <person name="Gearin G."/>
            <person name="Gellesch M."/>
            <person name="Goldberg J."/>
            <person name="Griggs A."/>
            <person name="Gujja S."/>
            <person name="Heilman E."/>
            <person name="Heiman D."/>
            <person name="Howarth C."/>
            <person name="Larson L."/>
            <person name="Lui A."/>
            <person name="MacDonald P.J.P."/>
            <person name="Mehta T."/>
            <person name="Montmayeur A."/>
            <person name="Murphy C."/>
            <person name="Neiman D."/>
            <person name="Pearson M."/>
            <person name="Priest M."/>
            <person name="Roberts A."/>
            <person name="Saif S."/>
            <person name="Shea T."/>
            <person name="Shenoy N."/>
            <person name="Sisk P."/>
            <person name="Stolte C."/>
            <person name="Sykes S."/>
            <person name="White J."/>
            <person name="Yandava C."/>
            <person name="Nusbaum C."/>
            <person name="Birren B."/>
        </authorList>
    </citation>
    <scope>NUCLEOTIDE SEQUENCE [LARGE SCALE GENOMIC DNA]</scope>
    <source>
        <strain evidence="1 2">WAL-14163</strain>
    </source>
</reference>
<accession>E7GJU6</accession>
<dbReference type="RefSeq" id="WP_003499409.1">
    <property type="nucleotide sequence ID" value="NZ_GL834306.1"/>
</dbReference>
<keyword evidence="2" id="KW-1185">Reference proteome</keyword>
<evidence type="ECO:0000313" key="2">
    <source>
        <dbReference type="Proteomes" id="UP000002970"/>
    </source>
</evidence>
<protein>
    <submittedName>
        <fullName evidence="1">Uncharacterized protein</fullName>
    </submittedName>
</protein>
<dbReference type="Pfam" id="PF20293">
    <property type="entry name" value="MC6"/>
    <property type="match status" value="1"/>
</dbReference>
<proteinExistence type="predicted"/>